<dbReference type="PROSITE" id="PS00491">
    <property type="entry name" value="PROLINE_PEPTIDASE"/>
    <property type="match status" value="1"/>
</dbReference>
<dbReference type="InterPro" id="IPR029149">
    <property type="entry name" value="Creatin/AminoP/Spt16_N"/>
</dbReference>
<accession>A0A932CLN8</accession>
<dbReference type="GO" id="GO:0046872">
    <property type="term" value="F:metal ion binding"/>
    <property type="evidence" value="ECO:0007669"/>
    <property type="project" value="UniProtKB-KW"/>
</dbReference>
<dbReference type="InterPro" id="IPR050659">
    <property type="entry name" value="Peptidase_M24B"/>
</dbReference>
<keyword evidence="7" id="KW-0031">Aminopeptidase</keyword>
<dbReference type="InterPro" id="IPR000994">
    <property type="entry name" value="Pept_M24"/>
</dbReference>
<evidence type="ECO:0000256" key="1">
    <source>
        <dbReference type="ARBA" id="ARBA00022670"/>
    </source>
</evidence>
<proteinExistence type="predicted"/>
<dbReference type="Proteomes" id="UP000769766">
    <property type="component" value="Unassembled WGS sequence"/>
</dbReference>
<dbReference type="InterPro" id="IPR001131">
    <property type="entry name" value="Peptidase_M24B_aminopep-P_CS"/>
</dbReference>
<comment type="caution">
    <text evidence="7">The sequence shown here is derived from an EMBL/GenBank/DDBJ whole genome shotgun (WGS) entry which is preliminary data.</text>
</comment>
<dbReference type="GO" id="GO:0006508">
    <property type="term" value="P:proteolysis"/>
    <property type="evidence" value="ECO:0007669"/>
    <property type="project" value="UniProtKB-KW"/>
</dbReference>
<sequence length="361" mass="39349">MHEKRVAALRDKLGALDVAGLLVTQLDNVRYLSGFTGTAGVVLVTAQEAFFLTDSRYTTQAKAQVAGLFTVLEHRKILERMIELIGSLGIARVGFEAPSLSYAQYRQLQQALSSQELLPCEKVVEELRAVKDEGEVQQIRGAIALVAEALRAVRPRLRPGVEERAVALDFEVCLRRMGAEKIAFDVIVASGARSALPHGVASAKAIQSGDLVVFDCGATFQGYNSDLTRTWMIEKSDPRQEEIYRIVAEAQRKAIEAIKPGVCTHEVDAVARTVIQEAGYGEFFGHGTGHGVGLALHEEPSLSRDEGPALKEGMVVTVEPGIYLPDWGGVRIEDMVLVTREGHEVLTESIPRDLEVIVPLP</sequence>
<name>A0A932CLN8_UNCTE</name>
<dbReference type="EMBL" id="JACPRF010000063">
    <property type="protein sequence ID" value="MBI2875666.1"/>
    <property type="molecule type" value="Genomic_DNA"/>
</dbReference>
<evidence type="ECO:0000313" key="7">
    <source>
        <dbReference type="EMBL" id="MBI2875666.1"/>
    </source>
</evidence>
<evidence type="ECO:0000256" key="3">
    <source>
        <dbReference type="ARBA" id="ARBA00022801"/>
    </source>
</evidence>
<reference evidence="7" key="1">
    <citation type="submission" date="2020-07" db="EMBL/GenBank/DDBJ databases">
        <title>Huge and variable diversity of episymbiotic CPR bacteria and DPANN archaea in groundwater ecosystems.</title>
        <authorList>
            <person name="He C.Y."/>
            <person name="Keren R."/>
            <person name="Whittaker M."/>
            <person name="Farag I.F."/>
            <person name="Doudna J."/>
            <person name="Cate J.H.D."/>
            <person name="Banfield J.F."/>
        </authorList>
    </citation>
    <scope>NUCLEOTIDE SEQUENCE</scope>
    <source>
        <strain evidence="7">NC_groundwater_672_Ag_B-0.1um_62_36</strain>
    </source>
</reference>
<dbReference type="Pfam" id="PF00557">
    <property type="entry name" value="Peptidase_M24"/>
    <property type="match status" value="1"/>
</dbReference>
<dbReference type="SUPFAM" id="SSF55920">
    <property type="entry name" value="Creatinase/aminopeptidase"/>
    <property type="match status" value="1"/>
</dbReference>
<keyword evidence="4" id="KW-0482">Metalloprotease</keyword>
<dbReference type="Gene3D" id="3.90.230.10">
    <property type="entry name" value="Creatinase/methionine aminopeptidase superfamily"/>
    <property type="match status" value="1"/>
</dbReference>
<evidence type="ECO:0000256" key="4">
    <source>
        <dbReference type="ARBA" id="ARBA00023049"/>
    </source>
</evidence>
<dbReference type="Gene3D" id="3.40.350.10">
    <property type="entry name" value="Creatinase/prolidase N-terminal domain"/>
    <property type="match status" value="1"/>
</dbReference>
<dbReference type="InterPro" id="IPR036005">
    <property type="entry name" value="Creatinase/aminopeptidase-like"/>
</dbReference>
<keyword evidence="1" id="KW-0645">Protease</keyword>
<dbReference type="CDD" id="cd01092">
    <property type="entry name" value="APP-like"/>
    <property type="match status" value="1"/>
</dbReference>
<feature type="domain" description="Creatinase N-terminal" evidence="6">
    <location>
        <begin position="5"/>
        <end position="130"/>
    </location>
</feature>
<dbReference type="PRINTS" id="PR00599">
    <property type="entry name" value="MAPEPTIDASE"/>
</dbReference>
<protein>
    <submittedName>
        <fullName evidence="7">Aminopeptidase P family protein</fullName>
    </submittedName>
</protein>
<keyword evidence="2" id="KW-0479">Metal-binding</keyword>
<dbReference type="PANTHER" id="PTHR46112">
    <property type="entry name" value="AMINOPEPTIDASE"/>
    <property type="match status" value="1"/>
</dbReference>
<dbReference type="GO" id="GO:0004177">
    <property type="term" value="F:aminopeptidase activity"/>
    <property type="evidence" value="ECO:0007669"/>
    <property type="project" value="UniProtKB-KW"/>
</dbReference>
<evidence type="ECO:0000313" key="8">
    <source>
        <dbReference type="Proteomes" id="UP000769766"/>
    </source>
</evidence>
<organism evidence="7 8">
    <name type="scientific">Tectimicrobiota bacterium</name>
    <dbReference type="NCBI Taxonomy" id="2528274"/>
    <lineage>
        <taxon>Bacteria</taxon>
        <taxon>Pseudomonadati</taxon>
        <taxon>Nitrospinota/Tectimicrobiota group</taxon>
        <taxon>Candidatus Tectimicrobiota</taxon>
    </lineage>
</organism>
<gene>
    <name evidence="7" type="ORF">HYY20_02155</name>
</gene>
<evidence type="ECO:0000259" key="6">
    <source>
        <dbReference type="Pfam" id="PF01321"/>
    </source>
</evidence>
<dbReference type="PANTHER" id="PTHR46112:SF3">
    <property type="entry name" value="AMINOPEPTIDASE YPDF"/>
    <property type="match status" value="1"/>
</dbReference>
<feature type="domain" description="Peptidase M24" evidence="5">
    <location>
        <begin position="138"/>
        <end position="339"/>
    </location>
</feature>
<dbReference type="Pfam" id="PF01321">
    <property type="entry name" value="Creatinase_N"/>
    <property type="match status" value="1"/>
</dbReference>
<dbReference type="InterPro" id="IPR000587">
    <property type="entry name" value="Creatinase_N"/>
</dbReference>
<dbReference type="SUPFAM" id="SSF53092">
    <property type="entry name" value="Creatinase/prolidase N-terminal domain"/>
    <property type="match status" value="1"/>
</dbReference>
<dbReference type="GO" id="GO:0008235">
    <property type="term" value="F:metalloexopeptidase activity"/>
    <property type="evidence" value="ECO:0007669"/>
    <property type="project" value="UniProtKB-ARBA"/>
</dbReference>
<evidence type="ECO:0000259" key="5">
    <source>
        <dbReference type="Pfam" id="PF00557"/>
    </source>
</evidence>
<keyword evidence="3" id="KW-0378">Hydrolase</keyword>
<dbReference type="InterPro" id="IPR001714">
    <property type="entry name" value="Pept_M24_MAP"/>
</dbReference>
<dbReference type="AlphaFoldDB" id="A0A932CLN8"/>
<evidence type="ECO:0000256" key="2">
    <source>
        <dbReference type="ARBA" id="ARBA00022723"/>
    </source>
</evidence>